<dbReference type="RefSeq" id="WP_182535194.1">
    <property type="nucleotide sequence ID" value="NZ_JACJIP010000009.1"/>
</dbReference>
<organism evidence="1 2">
    <name type="scientific">Fontibacillus solani</name>
    <dbReference type="NCBI Taxonomy" id="1572857"/>
    <lineage>
        <taxon>Bacteria</taxon>
        <taxon>Bacillati</taxon>
        <taxon>Bacillota</taxon>
        <taxon>Bacilli</taxon>
        <taxon>Bacillales</taxon>
        <taxon>Paenibacillaceae</taxon>
        <taxon>Fontibacillus</taxon>
    </lineage>
</organism>
<reference evidence="1 2" key="1">
    <citation type="submission" date="2020-08" db="EMBL/GenBank/DDBJ databases">
        <title>Genomic Encyclopedia of Type Strains, Phase III (KMG-III): the genomes of soil and plant-associated and newly described type strains.</title>
        <authorList>
            <person name="Whitman W."/>
        </authorList>
    </citation>
    <scope>NUCLEOTIDE SEQUENCE [LARGE SCALE GENOMIC DNA]</scope>
    <source>
        <strain evidence="1 2">CECT 8693</strain>
    </source>
</reference>
<gene>
    <name evidence="1" type="ORF">FHR92_001759</name>
</gene>
<proteinExistence type="predicted"/>
<comment type="caution">
    <text evidence="1">The sequence shown here is derived from an EMBL/GenBank/DDBJ whole genome shotgun (WGS) entry which is preliminary data.</text>
</comment>
<accession>A0A7W3XR92</accession>
<sequence length="93" mass="10595">MDNVPNQIVICQCLKLLNVDSARDALACLPTISTSHLTFMLQFYDYSAISTSHLMLMLQFYDPSAISTSHLTFMLQFDATPVHKCRKYISFVQ</sequence>
<evidence type="ECO:0000313" key="2">
    <source>
        <dbReference type="Proteomes" id="UP000567067"/>
    </source>
</evidence>
<dbReference type="EMBL" id="JACJIP010000009">
    <property type="protein sequence ID" value="MBA9085293.1"/>
    <property type="molecule type" value="Genomic_DNA"/>
</dbReference>
<protein>
    <submittedName>
        <fullName evidence="1">Uncharacterized protein</fullName>
    </submittedName>
</protein>
<dbReference type="AlphaFoldDB" id="A0A7W3XR92"/>
<dbReference type="Proteomes" id="UP000567067">
    <property type="component" value="Unassembled WGS sequence"/>
</dbReference>
<name>A0A7W3XR92_9BACL</name>
<keyword evidence="2" id="KW-1185">Reference proteome</keyword>
<evidence type="ECO:0000313" key="1">
    <source>
        <dbReference type="EMBL" id="MBA9085293.1"/>
    </source>
</evidence>